<evidence type="ECO:0000313" key="2">
    <source>
        <dbReference type="EMBL" id="SCU84044.1"/>
    </source>
</evidence>
<dbReference type="SUPFAM" id="SSF109604">
    <property type="entry name" value="HD-domain/PDEase-like"/>
    <property type="match status" value="1"/>
</dbReference>
<dbReference type="OrthoDB" id="10033309at2759"/>
<accession>A0A1G4J396</accession>
<dbReference type="InterPro" id="IPR017771">
    <property type="entry name" value="Cyanamide_hydratase_HD"/>
</dbReference>
<dbReference type="Gene3D" id="1.10.3210.10">
    <property type="entry name" value="Hypothetical protein af1432"/>
    <property type="match status" value="1"/>
</dbReference>
<feature type="domain" description="HD" evidence="1">
    <location>
        <begin position="52"/>
        <end position="162"/>
    </location>
</feature>
<dbReference type="AlphaFoldDB" id="A0A1G4J396"/>
<evidence type="ECO:0000259" key="1">
    <source>
        <dbReference type="PROSITE" id="PS51831"/>
    </source>
</evidence>
<dbReference type="NCBIfam" id="TIGR03401">
    <property type="entry name" value="cyanamide_fam"/>
    <property type="match status" value="1"/>
</dbReference>
<dbReference type="Pfam" id="PF01966">
    <property type="entry name" value="HD"/>
    <property type="match status" value="1"/>
</dbReference>
<protein>
    <submittedName>
        <fullName evidence="2">LANO_0C00210g1_1</fullName>
    </submittedName>
</protein>
<dbReference type="CDD" id="cd00077">
    <property type="entry name" value="HDc"/>
    <property type="match status" value="1"/>
</dbReference>
<dbReference type="PANTHER" id="PTHR35569">
    <property type="entry name" value="CYANAMIDE HYDRATASE DDI2-RELATED"/>
    <property type="match status" value="1"/>
</dbReference>
<keyword evidence="3" id="KW-1185">Reference proteome</keyword>
<reference evidence="3" key="1">
    <citation type="submission" date="2016-03" db="EMBL/GenBank/DDBJ databases">
        <authorList>
            <person name="Devillers Hugo."/>
        </authorList>
    </citation>
    <scope>NUCLEOTIDE SEQUENCE [LARGE SCALE GENOMIC DNA]</scope>
</reference>
<dbReference type="InterPro" id="IPR003607">
    <property type="entry name" value="HD/PDEase_dom"/>
</dbReference>
<dbReference type="Proteomes" id="UP000189911">
    <property type="component" value="Chromosome C"/>
</dbReference>
<organism evidence="2 3">
    <name type="scientific">Lachancea nothofagi CBS 11611</name>
    <dbReference type="NCBI Taxonomy" id="1266666"/>
    <lineage>
        <taxon>Eukaryota</taxon>
        <taxon>Fungi</taxon>
        <taxon>Dikarya</taxon>
        <taxon>Ascomycota</taxon>
        <taxon>Saccharomycotina</taxon>
        <taxon>Saccharomycetes</taxon>
        <taxon>Saccharomycetales</taxon>
        <taxon>Saccharomycetaceae</taxon>
        <taxon>Lachancea</taxon>
    </lineage>
</organism>
<gene>
    <name evidence="2" type="ORF">LANO_0C00210G</name>
</gene>
<dbReference type="InterPro" id="IPR006674">
    <property type="entry name" value="HD_domain"/>
</dbReference>
<name>A0A1G4J396_9SACH</name>
<dbReference type="PANTHER" id="PTHR35569:SF1">
    <property type="entry name" value="CYANAMIDE HYDRATASE DDI2-RELATED"/>
    <property type="match status" value="1"/>
</dbReference>
<sequence length="228" mass="25705">MSQYGFIKVPRNIEVATANCKPPTPQQLTSLPTSPLARFILDYATEELPSRVFYHSLRVFQYSASIINDHFSNWNLDFEVLFITCLLHDIGTTKKNMLATKMSFEFFGGLISRDLILDRTGGDNDYADAVSEAIIRHQMLGETGFITSLGLVLQIATLVDNIGRSTHLVHVDTLNAINLKYPREGWSSCFAKVIDKENAEKPWGNTSALGVEHFRNDVLHNQFEYSKS</sequence>
<evidence type="ECO:0000313" key="3">
    <source>
        <dbReference type="Proteomes" id="UP000189911"/>
    </source>
</evidence>
<dbReference type="SMART" id="SM00471">
    <property type="entry name" value="HDc"/>
    <property type="match status" value="1"/>
</dbReference>
<proteinExistence type="predicted"/>
<dbReference type="EMBL" id="LT598446">
    <property type="protein sequence ID" value="SCU84044.1"/>
    <property type="molecule type" value="Genomic_DNA"/>
</dbReference>
<dbReference type="PROSITE" id="PS51831">
    <property type="entry name" value="HD"/>
    <property type="match status" value="1"/>
</dbReference>